<keyword evidence="6" id="KW-1185">Reference proteome</keyword>
<keyword evidence="3" id="KW-0949">S-adenosyl-L-methionine</keyword>
<accession>A0ABS3SAK0</accession>
<comment type="caution">
    <text evidence="5">The sequence shown here is derived from an EMBL/GenBank/DDBJ whole genome shotgun (WGS) entry which is preliminary data.</text>
</comment>
<evidence type="ECO:0000256" key="1">
    <source>
        <dbReference type="ARBA" id="ARBA00022603"/>
    </source>
</evidence>
<feature type="region of interest" description="Disordered" evidence="4">
    <location>
        <begin position="227"/>
        <end position="253"/>
    </location>
</feature>
<evidence type="ECO:0000256" key="3">
    <source>
        <dbReference type="ARBA" id="ARBA00022691"/>
    </source>
</evidence>
<evidence type="ECO:0000256" key="2">
    <source>
        <dbReference type="ARBA" id="ARBA00022679"/>
    </source>
</evidence>
<dbReference type="SUPFAM" id="SSF53335">
    <property type="entry name" value="S-adenosyl-L-methionine-dependent methyltransferases"/>
    <property type="match status" value="1"/>
</dbReference>
<dbReference type="RefSeq" id="WP_208252638.1">
    <property type="nucleotide sequence ID" value="NZ_JAGEPF010000052.1"/>
</dbReference>
<organism evidence="5 6">
    <name type="scientific">Actinomadura violacea</name>
    <dbReference type="NCBI Taxonomy" id="2819934"/>
    <lineage>
        <taxon>Bacteria</taxon>
        <taxon>Bacillati</taxon>
        <taxon>Actinomycetota</taxon>
        <taxon>Actinomycetes</taxon>
        <taxon>Streptosporangiales</taxon>
        <taxon>Thermomonosporaceae</taxon>
        <taxon>Actinomadura</taxon>
    </lineage>
</organism>
<sequence>MQKDRGHPVSNAQATWSEFNSAAYHGDNYRIIRGDDRTMLLTTVEWFARSGAQGCHGFDAGAGANLYPALAMLPFCDKITLLEFSPTNVRYLRRQVRRLDDSWEQFWEPVRPFAGGRDFAWARQRLAAITEVTPGSILTGPPVREFTLGTMFWVAESLSNLPEEYEQANHNFLGALTPGAPYCAAYMEKSEGYVVDGIRYPATPVGKEDVTGSLSPRSSELAVRHFDPDPAPIRPGEPGYLVATGRVKEETIS</sequence>
<keyword evidence="1" id="KW-0489">Methyltransferase</keyword>
<proteinExistence type="predicted"/>
<evidence type="ECO:0008006" key="7">
    <source>
        <dbReference type="Google" id="ProtNLM"/>
    </source>
</evidence>
<dbReference type="InterPro" id="IPR000940">
    <property type="entry name" value="NNMT_TEMT_trans"/>
</dbReference>
<dbReference type="Proteomes" id="UP000680206">
    <property type="component" value="Unassembled WGS sequence"/>
</dbReference>
<dbReference type="InterPro" id="IPR029063">
    <property type="entry name" value="SAM-dependent_MTases_sf"/>
</dbReference>
<name>A0ABS3SAK0_9ACTN</name>
<protein>
    <recommendedName>
        <fullName evidence="7">Methyltransferase</fullName>
    </recommendedName>
</protein>
<keyword evidence="2" id="KW-0808">Transferase</keyword>
<evidence type="ECO:0000313" key="5">
    <source>
        <dbReference type="EMBL" id="MBO2465783.1"/>
    </source>
</evidence>
<gene>
    <name evidence="5" type="ORF">J4709_50325</name>
</gene>
<dbReference type="Gene3D" id="3.40.50.150">
    <property type="entry name" value="Vaccinia Virus protein VP39"/>
    <property type="match status" value="1"/>
</dbReference>
<dbReference type="Pfam" id="PF01234">
    <property type="entry name" value="NNMT_PNMT_TEMT"/>
    <property type="match status" value="1"/>
</dbReference>
<reference evidence="5 6" key="1">
    <citation type="submission" date="2021-03" db="EMBL/GenBank/DDBJ databases">
        <title>Actinomadura violae sp. nov., isolated from lichen in Thailand.</title>
        <authorList>
            <person name="Kanchanasin P."/>
            <person name="Saeng-In P."/>
            <person name="Phongsopitanun W."/>
            <person name="Yuki M."/>
            <person name="Kudo T."/>
            <person name="Ohkuma M."/>
            <person name="Tanasupawat S."/>
        </authorList>
    </citation>
    <scope>NUCLEOTIDE SEQUENCE [LARGE SCALE GENOMIC DNA]</scope>
    <source>
        <strain evidence="5 6">LCR2-06</strain>
    </source>
</reference>
<evidence type="ECO:0000313" key="6">
    <source>
        <dbReference type="Proteomes" id="UP000680206"/>
    </source>
</evidence>
<dbReference type="PROSITE" id="PS51681">
    <property type="entry name" value="SAM_MT_NNMT_PNMT_TEMT"/>
    <property type="match status" value="1"/>
</dbReference>
<evidence type="ECO:0000256" key="4">
    <source>
        <dbReference type="SAM" id="MobiDB-lite"/>
    </source>
</evidence>
<dbReference type="EMBL" id="JAGEPF010000052">
    <property type="protein sequence ID" value="MBO2465783.1"/>
    <property type="molecule type" value="Genomic_DNA"/>
</dbReference>